<dbReference type="Pfam" id="PF02931">
    <property type="entry name" value="Neur_chan_LBD"/>
    <property type="match status" value="1"/>
</dbReference>
<dbReference type="InterPro" id="IPR006202">
    <property type="entry name" value="Neur_chan_lig-bd"/>
</dbReference>
<evidence type="ECO:0000256" key="9">
    <source>
        <dbReference type="ARBA" id="ARBA00023136"/>
    </source>
</evidence>
<evidence type="ECO:0000256" key="5">
    <source>
        <dbReference type="ARBA" id="ARBA00022692"/>
    </source>
</evidence>
<keyword evidence="13" id="KW-1071">Ligand-gated ion channel</keyword>
<keyword evidence="5 16" id="KW-0812">Transmembrane</keyword>
<protein>
    <submittedName>
        <fullName evidence="21">Neuronal acetylcholine receptor subunit alpha-2 isoform X2</fullName>
    </submittedName>
</protein>
<keyword evidence="3" id="KW-0813">Transport</keyword>
<dbReference type="PANTHER" id="PTHR18945">
    <property type="entry name" value="NEUROTRANSMITTER GATED ION CHANNEL"/>
    <property type="match status" value="1"/>
</dbReference>
<evidence type="ECO:0000256" key="14">
    <source>
        <dbReference type="ARBA" id="ARBA00023303"/>
    </source>
</evidence>
<dbReference type="InterPro" id="IPR038050">
    <property type="entry name" value="Neuro_actylchol_rec"/>
</dbReference>
<dbReference type="SUPFAM" id="SSF63712">
    <property type="entry name" value="Nicotinic receptor ligand binding domain-like"/>
    <property type="match status" value="1"/>
</dbReference>
<keyword evidence="20" id="KW-1185">Reference proteome</keyword>
<dbReference type="SUPFAM" id="SSF90112">
    <property type="entry name" value="Neurotransmitter-gated ion-channel transmembrane pore"/>
    <property type="match status" value="1"/>
</dbReference>
<keyword evidence="14" id="KW-0407">Ion channel</keyword>
<evidence type="ECO:0000256" key="1">
    <source>
        <dbReference type="ARBA" id="ARBA00003328"/>
    </source>
</evidence>
<dbReference type="Pfam" id="PF02932">
    <property type="entry name" value="Neur_chan_memb"/>
    <property type="match status" value="1"/>
</dbReference>
<feature type="transmembrane region" description="Helical" evidence="16">
    <location>
        <begin position="318"/>
        <end position="340"/>
    </location>
</feature>
<evidence type="ECO:0000256" key="16">
    <source>
        <dbReference type="SAM" id="Phobius"/>
    </source>
</evidence>
<dbReference type="PRINTS" id="PR00252">
    <property type="entry name" value="NRIONCHANNEL"/>
</dbReference>
<proteinExistence type="inferred from homology"/>
<dbReference type="Proteomes" id="UP000001819">
    <property type="component" value="Chromosome 4"/>
</dbReference>
<feature type="chain" id="PRO_5026081530" evidence="17">
    <location>
        <begin position="36"/>
        <end position="444"/>
    </location>
</feature>
<keyword evidence="11 21" id="KW-0675">Receptor</keyword>
<evidence type="ECO:0000256" key="12">
    <source>
        <dbReference type="ARBA" id="ARBA00023180"/>
    </source>
</evidence>
<evidence type="ECO:0000256" key="2">
    <source>
        <dbReference type="ARBA" id="ARBA00009237"/>
    </source>
</evidence>
<evidence type="ECO:0000256" key="10">
    <source>
        <dbReference type="ARBA" id="ARBA00023157"/>
    </source>
</evidence>
<feature type="transmembrane region" description="Helical" evidence="16">
    <location>
        <begin position="287"/>
        <end position="306"/>
    </location>
</feature>
<dbReference type="InterPro" id="IPR036734">
    <property type="entry name" value="Neur_chan_lig-bd_sf"/>
</dbReference>
<keyword evidence="17" id="KW-0732">Signal</keyword>
<comment type="function">
    <text evidence="1">After binding acetylcholine, the AChR responds by an extensive change in conformation that affects all subunits and leads to opening of an ion-conducting channel across the plasma membrane.</text>
</comment>
<evidence type="ECO:0000256" key="8">
    <source>
        <dbReference type="ARBA" id="ARBA00023065"/>
    </source>
</evidence>
<evidence type="ECO:0000256" key="7">
    <source>
        <dbReference type="ARBA" id="ARBA00023018"/>
    </source>
</evidence>
<dbReference type="GO" id="GO:0045211">
    <property type="term" value="C:postsynaptic membrane"/>
    <property type="evidence" value="ECO:0007669"/>
    <property type="project" value="InterPro"/>
</dbReference>
<dbReference type="FunFam" id="1.20.58.390:FF:000092">
    <property type="entry name" value="Nicotinic acetylcholine receptor subunit alpha10"/>
    <property type="match status" value="1"/>
</dbReference>
<dbReference type="InterPro" id="IPR002394">
    <property type="entry name" value="Nicotinic_acetylcholine_rcpt"/>
</dbReference>
<dbReference type="InterPro" id="IPR036719">
    <property type="entry name" value="Neuro-gated_channel_TM_sf"/>
</dbReference>
<dbReference type="PRINTS" id="PR00254">
    <property type="entry name" value="NICOTINICR"/>
</dbReference>
<dbReference type="GO" id="GO:0004888">
    <property type="term" value="F:transmembrane signaling receptor activity"/>
    <property type="evidence" value="ECO:0007669"/>
    <property type="project" value="InterPro"/>
</dbReference>
<keyword evidence="7" id="KW-0770">Synapse</keyword>
<comment type="similarity">
    <text evidence="2">Belongs to the ligand-gated ion channel (TC 1.A.9) family. Acetylcholine receptor (TC 1.A.9.1) subfamily.</text>
</comment>
<dbReference type="GO" id="GO:0022848">
    <property type="term" value="F:acetylcholine-gated monoatomic cation-selective channel activity"/>
    <property type="evidence" value="ECO:0007669"/>
    <property type="project" value="InterPro"/>
</dbReference>
<dbReference type="ExpressionAtlas" id="A0A6I8UJA3">
    <property type="expression patterns" value="baseline"/>
</dbReference>
<feature type="signal peptide" evidence="17">
    <location>
        <begin position="1"/>
        <end position="35"/>
    </location>
</feature>
<evidence type="ECO:0000259" key="18">
    <source>
        <dbReference type="Pfam" id="PF02931"/>
    </source>
</evidence>
<name>A0A6I8UJA3_DROPS</name>
<evidence type="ECO:0000256" key="4">
    <source>
        <dbReference type="ARBA" id="ARBA00022475"/>
    </source>
</evidence>
<reference evidence="21" key="1">
    <citation type="submission" date="2025-08" db="UniProtKB">
        <authorList>
            <consortium name="RefSeq"/>
        </authorList>
    </citation>
    <scope>IDENTIFICATION</scope>
    <source>
        <strain evidence="21">MV-25-SWS-2005</strain>
        <tissue evidence="21">Whole body</tissue>
    </source>
</reference>
<dbReference type="Gene3D" id="2.70.170.10">
    <property type="entry name" value="Neurotransmitter-gated ion-channel ligand-binding domain"/>
    <property type="match status" value="1"/>
</dbReference>
<evidence type="ECO:0000256" key="6">
    <source>
        <dbReference type="ARBA" id="ARBA00022989"/>
    </source>
</evidence>
<evidence type="ECO:0000256" key="15">
    <source>
        <dbReference type="ARBA" id="ARBA00034099"/>
    </source>
</evidence>
<dbReference type="InterPro" id="IPR006029">
    <property type="entry name" value="Neurotrans-gated_channel_TM"/>
</dbReference>
<dbReference type="CDD" id="cd18989">
    <property type="entry name" value="LGIC_ECD_cation"/>
    <property type="match status" value="1"/>
</dbReference>
<feature type="domain" description="Neurotransmitter-gated ion-channel transmembrane" evidence="19">
    <location>
        <begin position="258"/>
        <end position="387"/>
    </location>
</feature>
<dbReference type="InterPro" id="IPR006201">
    <property type="entry name" value="Neur_channel"/>
</dbReference>
<keyword evidence="8" id="KW-0406">Ion transport</keyword>
<keyword evidence="9 16" id="KW-0472">Membrane</keyword>
<keyword evidence="6 16" id="KW-1133">Transmembrane helix</keyword>
<feature type="domain" description="Neurotransmitter-gated ion-channel ligand-binding" evidence="18">
    <location>
        <begin position="55"/>
        <end position="250"/>
    </location>
</feature>
<keyword evidence="4" id="KW-1003">Cell membrane</keyword>
<comment type="subcellular location">
    <subcellularLocation>
        <location evidence="15">Synaptic cell membrane</location>
        <topology evidence="15">Multi-pass membrane protein</topology>
    </subcellularLocation>
</comment>
<evidence type="ECO:0000256" key="17">
    <source>
        <dbReference type="SAM" id="SignalP"/>
    </source>
</evidence>
<feature type="transmembrane region" description="Helical" evidence="16">
    <location>
        <begin position="416"/>
        <end position="441"/>
    </location>
</feature>
<feature type="transmembrane region" description="Helical" evidence="16">
    <location>
        <begin position="253"/>
        <end position="275"/>
    </location>
</feature>
<dbReference type="RefSeq" id="XP_001356426.2">
    <property type="nucleotide sequence ID" value="XM_001356390.4"/>
</dbReference>
<keyword evidence="10" id="KW-1015">Disulfide bond</keyword>
<evidence type="ECO:0000256" key="11">
    <source>
        <dbReference type="ARBA" id="ARBA00023170"/>
    </source>
</evidence>
<dbReference type="FunFam" id="2.70.170.10:FF:000028">
    <property type="entry name" value="AcetylCholine Receptor"/>
    <property type="match status" value="1"/>
</dbReference>
<evidence type="ECO:0000259" key="19">
    <source>
        <dbReference type="Pfam" id="PF02932"/>
    </source>
</evidence>
<dbReference type="Gene3D" id="1.20.58.390">
    <property type="entry name" value="Neurotransmitter-gated ion-channel transmembrane domain"/>
    <property type="match status" value="1"/>
</dbReference>
<dbReference type="KEGG" id="dpo:4817377"/>
<keyword evidence="12" id="KW-0325">Glycoprotein</keyword>
<dbReference type="AlphaFoldDB" id="A0A6I8UJA3"/>
<evidence type="ECO:0000256" key="13">
    <source>
        <dbReference type="ARBA" id="ARBA00023286"/>
    </source>
</evidence>
<accession>A0A6I8UJA3</accession>
<gene>
    <name evidence="21" type="primary">nAChRbeta3</name>
</gene>
<evidence type="ECO:0000313" key="20">
    <source>
        <dbReference type="Proteomes" id="UP000001819"/>
    </source>
</evidence>
<evidence type="ECO:0000256" key="3">
    <source>
        <dbReference type="ARBA" id="ARBA00022448"/>
    </source>
</evidence>
<evidence type="ECO:0000313" key="21">
    <source>
        <dbReference type="RefSeq" id="XP_001356426.2"/>
    </source>
</evidence>
<organism evidence="20 21">
    <name type="scientific">Drosophila pseudoobscura pseudoobscura</name>
    <name type="common">Fruit fly</name>
    <dbReference type="NCBI Taxonomy" id="46245"/>
    <lineage>
        <taxon>Eukaryota</taxon>
        <taxon>Metazoa</taxon>
        <taxon>Ecdysozoa</taxon>
        <taxon>Arthropoda</taxon>
        <taxon>Hexapoda</taxon>
        <taxon>Insecta</taxon>
        <taxon>Pterygota</taxon>
        <taxon>Neoptera</taxon>
        <taxon>Endopterygota</taxon>
        <taxon>Diptera</taxon>
        <taxon>Brachycera</taxon>
        <taxon>Muscomorpha</taxon>
        <taxon>Ephydroidea</taxon>
        <taxon>Drosophilidae</taxon>
        <taxon>Drosophila</taxon>
        <taxon>Sophophora</taxon>
    </lineage>
</organism>
<sequence>MTTSPKIKTLISGRGMLRLLGIFVLFAVSVPGATSDAAPKTASSEGNGNVNALDRLHAGLFINYDKHSQPLDNGDPSAVNMSLTINFIDIDEMNGKMTTHCWLSIRWTDERRTWQPQEYENITAIHLRASEIWKPQITLFNGAGDEDSFLVDTQAILTHDGQFLWVPPAVYTAYCNLNMINWPHDEQTCKLKIGSWGVRHINADYNKMEKGLDYDGLMQSTEWQIISGDTKFVPQDYYSYLEYTLTAQRRSNMYTAIIYTPAACFVILALSAFWLPPHMGGEKIMINGLLMIVVSSFLMYFAQLLPVLANKTPLVVVFYSYTLLLLGISTIVEVGVLYLATAKHKRRVPDCLKKLLHGKFGSWLFLSHFSSEAEQQTDKNKEMDEHVYDNADGDPSEPLDINPSEVPSSRAIQFEWALLATAVDRVTFVAFSLTFLILAIVCHV</sequence>